<feature type="compositionally biased region" description="Acidic residues" evidence="12">
    <location>
        <begin position="19"/>
        <end position="36"/>
    </location>
</feature>
<keyword evidence="7" id="KW-0175">Coiled coil</keyword>
<comment type="subcellular location">
    <subcellularLocation>
        <location evidence="1 11">Nucleus</location>
        <location evidence="1 11">Nucleolus</location>
    </subcellularLocation>
</comment>
<evidence type="ECO:0000256" key="10">
    <source>
        <dbReference type="ARBA" id="ARBA00025053"/>
    </source>
</evidence>
<keyword evidence="14" id="KW-1185">Reference proteome</keyword>
<keyword evidence="9 11" id="KW-0687">Ribonucleoprotein</keyword>
<evidence type="ECO:0000256" key="9">
    <source>
        <dbReference type="ARBA" id="ARBA00023274"/>
    </source>
</evidence>
<evidence type="ECO:0000313" key="13">
    <source>
        <dbReference type="EMBL" id="KPI37706.1"/>
    </source>
</evidence>
<dbReference type="GO" id="GO:0030686">
    <property type="term" value="C:90S preribosome"/>
    <property type="evidence" value="ECO:0007669"/>
    <property type="project" value="TreeGrafter"/>
</dbReference>
<dbReference type="RefSeq" id="XP_017997669.1">
    <property type="nucleotide sequence ID" value="XM_018141417.1"/>
</dbReference>
<dbReference type="PANTHER" id="PTHR21738:SF0">
    <property type="entry name" value="RIBOSOMAL RNA PROCESSING PROTEIN 36 HOMOLOG"/>
    <property type="match status" value="1"/>
</dbReference>
<feature type="compositionally biased region" description="Acidic residues" evidence="12">
    <location>
        <begin position="61"/>
        <end position="71"/>
    </location>
</feature>
<evidence type="ECO:0000256" key="2">
    <source>
        <dbReference type="ARBA" id="ARBA00009418"/>
    </source>
</evidence>
<reference evidence="13 14" key="1">
    <citation type="submission" date="2015-06" db="EMBL/GenBank/DDBJ databases">
        <title>Draft genome of the ant-associated black yeast Phialophora attae CBS 131958.</title>
        <authorList>
            <person name="Moreno L.F."/>
            <person name="Stielow B.J."/>
            <person name="de Hoog S."/>
            <person name="Vicente V.A."/>
            <person name="Weiss V.A."/>
            <person name="de Vries M."/>
            <person name="Cruz L.M."/>
            <person name="Souza E.M."/>
        </authorList>
    </citation>
    <scope>NUCLEOTIDE SEQUENCE [LARGE SCALE GENOMIC DNA]</scope>
    <source>
        <strain evidence="13 14">CBS 131958</strain>
    </source>
</reference>
<accession>A0A0N1H0W1</accession>
<evidence type="ECO:0000256" key="8">
    <source>
        <dbReference type="ARBA" id="ARBA00023242"/>
    </source>
</evidence>
<feature type="compositionally biased region" description="Polar residues" evidence="12">
    <location>
        <begin position="147"/>
        <end position="158"/>
    </location>
</feature>
<feature type="compositionally biased region" description="Basic and acidic residues" evidence="12">
    <location>
        <begin position="276"/>
        <end position="299"/>
    </location>
</feature>
<evidence type="ECO:0000256" key="7">
    <source>
        <dbReference type="ARBA" id="ARBA00023054"/>
    </source>
</evidence>
<gene>
    <name evidence="13" type="ORF">AB675_151</name>
</gene>
<dbReference type="Pfam" id="PF06102">
    <property type="entry name" value="RRP36"/>
    <property type="match status" value="1"/>
</dbReference>
<feature type="region of interest" description="Disordered" evidence="12">
    <location>
        <begin position="261"/>
        <end position="320"/>
    </location>
</feature>
<dbReference type="GO" id="GO:0000462">
    <property type="term" value="P:maturation of SSU-rRNA from tricistronic rRNA transcript (SSU-rRNA, 5.8S rRNA, LSU-rRNA)"/>
    <property type="evidence" value="ECO:0007669"/>
    <property type="project" value="TreeGrafter"/>
</dbReference>
<dbReference type="GeneID" id="28733287"/>
<dbReference type="InterPro" id="IPR009292">
    <property type="entry name" value="RRP36"/>
</dbReference>
<keyword evidence="6 11" id="KW-0698">rRNA processing</keyword>
<comment type="subunit">
    <text evidence="3 11">Associates with 90S and pre-40S pre-ribosomal particles.</text>
</comment>
<dbReference type="OrthoDB" id="448446at2759"/>
<dbReference type="VEuPathDB" id="FungiDB:AB675_151"/>
<dbReference type="AlphaFoldDB" id="A0A0N1H0W1"/>
<feature type="region of interest" description="Disordered" evidence="12">
    <location>
        <begin position="1"/>
        <end position="174"/>
    </location>
</feature>
<proteinExistence type="inferred from homology"/>
<evidence type="ECO:0000256" key="6">
    <source>
        <dbReference type="ARBA" id="ARBA00022552"/>
    </source>
</evidence>
<dbReference type="EMBL" id="LFJN01000022">
    <property type="protein sequence ID" value="KPI37706.1"/>
    <property type="molecule type" value="Genomic_DNA"/>
</dbReference>
<protein>
    <recommendedName>
        <fullName evidence="4 11">rRNA biogenesis protein RRP36</fullName>
    </recommendedName>
</protein>
<comment type="caution">
    <text evidence="13">The sequence shown here is derived from an EMBL/GenBank/DDBJ whole genome shotgun (WGS) entry which is preliminary data.</text>
</comment>
<name>A0A0N1H0W1_9EURO</name>
<dbReference type="STRING" id="1664694.A0A0N1H0W1"/>
<evidence type="ECO:0000256" key="4">
    <source>
        <dbReference type="ARBA" id="ARBA00016695"/>
    </source>
</evidence>
<comment type="function">
    <text evidence="10 11">Component of the 90S pre-ribosome involved in the maturation of rRNAs. Required for early cleavages of the pre-RNAs in the 40S ribosomal subunit maturation pathway.</text>
</comment>
<feature type="compositionally biased region" description="Basic and acidic residues" evidence="12">
    <location>
        <begin position="72"/>
        <end position="82"/>
    </location>
</feature>
<organism evidence="13 14">
    <name type="scientific">Cyphellophora attinorum</name>
    <dbReference type="NCBI Taxonomy" id="1664694"/>
    <lineage>
        <taxon>Eukaryota</taxon>
        <taxon>Fungi</taxon>
        <taxon>Dikarya</taxon>
        <taxon>Ascomycota</taxon>
        <taxon>Pezizomycotina</taxon>
        <taxon>Eurotiomycetes</taxon>
        <taxon>Chaetothyriomycetidae</taxon>
        <taxon>Chaetothyriales</taxon>
        <taxon>Cyphellophoraceae</taxon>
        <taxon>Cyphellophora</taxon>
    </lineage>
</organism>
<comment type="similarity">
    <text evidence="2 11">Belongs to the RRP36 family.</text>
</comment>
<dbReference type="Proteomes" id="UP000038010">
    <property type="component" value="Unassembled WGS sequence"/>
</dbReference>
<evidence type="ECO:0000256" key="3">
    <source>
        <dbReference type="ARBA" id="ARBA00011167"/>
    </source>
</evidence>
<dbReference type="GO" id="GO:0005730">
    <property type="term" value="C:nucleolus"/>
    <property type="evidence" value="ECO:0007669"/>
    <property type="project" value="UniProtKB-SubCell"/>
</dbReference>
<evidence type="ECO:0000313" key="14">
    <source>
        <dbReference type="Proteomes" id="UP000038010"/>
    </source>
</evidence>
<keyword evidence="5 11" id="KW-0690">Ribosome biogenesis</keyword>
<dbReference type="PANTHER" id="PTHR21738">
    <property type="entry name" value="RIBOSOMAL RNA PROCESSING PROTEIN 36 HOMOLOG"/>
    <property type="match status" value="1"/>
</dbReference>
<evidence type="ECO:0000256" key="11">
    <source>
        <dbReference type="RuleBase" id="RU368027"/>
    </source>
</evidence>
<evidence type="ECO:0000256" key="5">
    <source>
        <dbReference type="ARBA" id="ARBA00022517"/>
    </source>
</evidence>
<sequence length="320" mass="35768">MTAQLTSRGPIQLRHDISDAEDDVEWPSEEDSEDEASANGASASPSDDGSEEQHDSANDSDNADDTEDTEPPEEKEVLKDIDFGTLAEAQERFAPQSRKRKLPTGFDADHDADTNTAARPPAAKDRDRYGPPAKVFSTIKHAPAIHSSRQQVSRTRSIFSPPPATTKSRDPRFDPTVMSATLNKSSVSKANRNYSFLTSYQADEVLSLKQQIKKAAASGDVEQQDSLKRQLMSLEAKLRNSERVAREEKVVAEHNAKEKAAIREGKKAKPFYLKPGEIRKQAEEVRKEAMGKKARDKAEKRRQKREKGRDSRGMPRVRRE</sequence>
<evidence type="ECO:0000256" key="12">
    <source>
        <dbReference type="SAM" id="MobiDB-lite"/>
    </source>
</evidence>
<keyword evidence="8 11" id="KW-0539">Nucleus</keyword>
<evidence type="ECO:0000256" key="1">
    <source>
        <dbReference type="ARBA" id="ARBA00004604"/>
    </source>
</evidence>